<accession>A0A233SEW0</accession>
<sequence>MALLDEMAVLAQAGGAAVMAAAATDGWHRFSERAARLLGRGDPALEGAAGDRLDRTAAALRAASDGDEQERVRTEHARLWRDEFADLLAAPGPADVNRVMAELRALAEEFGAAPSTSGQTIVNTTFHGPANVQYGHHSRQDIRFGSAE</sequence>
<keyword evidence="2" id="KW-1185">Reference proteome</keyword>
<dbReference type="RefSeq" id="WP_094218045.1">
    <property type="nucleotide sequence ID" value="NZ_MCGQ01000016.1"/>
</dbReference>
<evidence type="ECO:0000313" key="1">
    <source>
        <dbReference type="EMBL" id="OXY94181.1"/>
    </source>
</evidence>
<name>A0A233SEW0_STRDA</name>
<dbReference type="Proteomes" id="UP000215483">
    <property type="component" value="Unassembled WGS sequence"/>
</dbReference>
<comment type="caution">
    <text evidence="1">The sequence shown here is derived from an EMBL/GenBank/DDBJ whole genome shotgun (WGS) entry which is preliminary data.</text>
</comment>
<proteinExistence type="predicted"/>
<protein>
    <submittedName>
        <fullName evidence="1">Uncharacterized protein</fullName>
    </submittedName>
</protein>
<dbReference type="EMBL" id="MCGQ01000016">
    <property type="protein sequence ID" value="OXY94181.1"/>
    <property type="molecule type" value="Genomic_DNA"/>
</dbReference>
<gene>
    <name evidence="1" type="ORF">BEK98_20115</name>
</gene>
<dbReference type="OrthoDB" id="3544267at2"/>
<organism evidence="1 2">
    <name type="scientific">Streptomyces diastatochromogenes</name>
    <dbReference type="NCBI Taxonomy" id="42236"/>
    <lineage>
        <taxon>Bacteria</taxon>
        <taxon>Bacillati</taxon>
        <taxon>Actinomycetota</taxon>
        <taxon>Actinomycetes</taxon>
        <taxon>Kitasatosporales</taxon>
        <taxon>Streptomycetaceae</taxon>
        <taxon>Streptomyces</taxon>
    </lineage>
</organism>
<reference evidence="1 2" key="1">
    <citation type="submission" date="2016-07" db="EMBL/GenBank/DDBJ databases">
        <title>Draft genome of Streptomyces diastatochromogenes.</title>
        <authorList>
            <person name="Podduturi R."/>
            <person name="Lukassen M.B."/>
            <person name="Clausen N."/>
            <person name="Nielsen J.L."/>
            <person name="Jorgensen N.O."/>
        </authorList>
    </citation>
    <scope>NUCLEOTIDE SEQUENCE [LARGE SCALE GENOMIC DNA]</scope>
    <source>
        <strain evidence="1 2">DSM 40608</strain>
    </source>
</reference>
<dbReference type="AlphaFoldDB" id="A0A233SEW0"/>
<evidence type="ECO:0000313" key="2">
    <source>
        <dbReference type="Proteomes" id="UP000215483"/>
    </source>
</evidence>